<evidence type="ECO:0000313" key="1">
    <source>
        <dbReference type="EMBL" id="ALV28765.1"/>
    </source>
</evidence>
<dbReference type="EMBL" id="CP013068">
    <property type="protein sequence ID" value="ALV28765.1"/>
    <property type="molecule type" value="Genomic_DNA"/>
</dbReference>
<reference evidence="1 2" key="1">
    <citation type="submission" date="2015-10" db="EMBL/GenBank/DDBJ databases">
        <title>The world's first case of liver abscess caused by Pannonibacter phragmitetus.</title>
        <authorList>
            <person name="Ming D."/>
            <person name="Wang M."/>
            <person name="Zhou Y."/>
            <person name="Jiang T."/>
            <person name="Hu S."/>
        </authorList>
    </citation>
    <scope>NUCLEOTIDE SEQUENCE [LARGE SCALE GENOMIC DNA]</scope>
    <source>
        <strain evidence="1 2">31801</strain>
    </source>
</reference>
<dbReference type="KEGG" id="pphr:APZ00_18305"/>
<dbReference type="Proteomes" id="UP000064921">
    <property type="component" value="Chromosome"/>
</dbReference>
<organism evidence="1 2">
    <name type="scientific">Pannonibacter phragmitetus</name>
    <dbReference type="NCBI Taxonomy" id="121719"/>
    <lineage>
        <taxon>Bacteria</taxon>
        <taxon>Pseudomonadati</taxon>
        <taxon>Pseudomonadota</taxon>
        <taxon>Alphaproteobacteria</taxon>
        <taxon>Hyphomicrobiales</taxon>
        <taxon>Stappiaceae</taxon>
        <taxon>Pannonibacter</taxon>
    </lineage>
</organism>
<keyword evidence="2" id="KW-1185">Reference proteome</keyword>
<gene>
    <name evidence="1" type="ORF">APZ00_18305</name>
</gene>
<dbReference type="AlphaFoldDB" id="A0A0U3PNB6"/>
<name>A0A0U3PNB6_9HYPH</name>
<evidence type="ECO:0000313" key="2">
    <source>
        <dbReference type="Proteomes" id="UP000064921"/>
    </source>
</evidence>
<proteinExistence type="predicted"/>
<protein>
    <submittedName>
        <fullName evidence="1">Uncharacterized protein</fullName>
    </submittedName>
</protein>
<accession>A0A0U3PNB6</accession>
<sequence length="63" mass="7211">MLIRKPGGQALDLFFWSMQKKQLRKRVTDQFTLTLLYLRSIFTYIMDIPFSSGALPVLVAASS</sequence>